<evidence type="ECO:0000259" key="2">
    <source>
        <dbReference type="PROSITE" id="PS50983"/>
    </source>
</evidence>
<dbReference type="SUPFAM" id="SSF53807">
    <property type="entry name" value="Helical backbone' metal receptor"/>
    <property type="match status" value="1"/>
</dbReference>
<dbReference type="PANTHER" id="PTHR30535:SF34">
    <property type="entry name" value="MOLYBDATE-BINDING PROTEIN MOLA"/>
    <property type="match status" value="1"/>
</dbReference>
<proteinExistence type="predicted"/>
<evidence type="ECO:0000313" key="4">
    <source>
        <dbReference type="Proteomes" id="UP000281332"/>
    </source>
</evidence>
<dbReference type="RefSeq" id="WP_123801398.1">
    <property type="nucleotide sequence ID" value="NZ_RMVG01000009.1"/>
</dbReference>
<dbReference type="Gene3D" id="3.40.50.1980">
    <property type="entry name" value="Nitrogenase molybdenum iron protein domain"/>
    <property type="match status" value="2"/>
</dbReference>
<comment type="caution">
    <text evidence="3">The sequence shown here is derived from an EMBL/GenBank/DDBJ whole genome shotgun (WGS) entry which is preliminary data.</text>
</comment>
<keyword evidence="1" id="KW-0732">Signal</keyword>
<evidence type="ECO:0000313" key="3">
    <source>
        <dbReference type="EMBL" id="RPD99805.1"/>
    </source>
</evidence>
<feature type="chain" id="PRO_5018320541" evidence="1">
    <location>
        <begin position="23"/>
        <end position="342"/>
    </location>
</feature>
<feature type="domain" description="Fe/B12 periplasmic-binding" evidence="2">
    <location>
        <begin position="41"/>
        <end position="304"/>
    </location>
</feature>
<dbReference type="Proteomes" id="UP000281332">
    <property type="component" value="Unassembled WGS sequence"/>
</dbReference>
<dbReference type="InterPro" id="IPR002491">
    <property type="entry name" value="ABC_transptr_periplasmic_BD"/>
</dbReference>
<evidence type="ECO:0000256" key="1">
    <source>
        <dbReference type="SAM" id="SignalP"/>
    </source>
</evidence>
<dbReference type="InterPro" id="IPR050902">
    <property type="entry name" value="ABC_Transporter_SBP"/>
</dbReference>
<name>A0A3N4NVI8_9GAMM</name>
<gene>
    <name evidence="3" type="ORF">BBB56_13230</name>
</gene>
<keyword evidence="4" id="KW-1185">Reference proteome</keyword>
<dbReference type="PROSITE" id="PS50983">
    <property type="entry name" value="FE_B12_PBP"/>
    <property type="match status" value="1"/>
</dbReference>
<reference evidence="3 4" key="1">
    <citation type="submission" date="2018-11" db="EMBL/GenBank/DDBJ databases">
        <title>Whole genome sequencing of Pantoea sp. RIT388.</title>
        <authorList>
            <person name="Gan H.M."/>
            <person name="Hudson A.O."/>
        </authorList>
    </citation>
    <scope>NUCLEOTIDE SEQUENCE [LARGE SCALE GENOMIC DNA]</scope>
    <source>
        <strain evidence="3 4">RIT388</strain>
    </source>
</reference>
<dbReference type="Pfam" id="PF01497">
    <property type="entry name" value="Peripla_BP_2"/>
    <property type="match status" value="1"/>
</dbReference>
<dbReference type="EMBL" id="RMVG01000009">
    <property type="protein sequence ID" value="RPD99805.1"/>
    <property type="molecule type" value="Genomic_DNA"/>
</dbReference>
<organism evidence="3 4">
    <name type="scientific">Candidatus Pantoea deserta</name>
    <dbReference type="NCBI Taxonomy" id="1869313"/>
    <lineage>
        <taxon>Bacteria</taxon>
        <taxon>Pseudomonadati</taxon>
        <taxon>Pseudomonadota</taxon>
        <taxon>Gammaproteobacteria</taxon>
        <taxon>Enterobacterales</taxon>
        <taxon>Erwiniaceae</taxon>
        <taxon>Pantoea</taxon>
    </lineage>
</organism>
<protein>
    <submittedName>
        <fullName evidence="3">ABC transporter substrate-binding protein</fullName>
    </submittedName>
</protein>
<dbReference type="PANTHER" id="PTHR30535">
    <property type="entry name" value="VITAMIN B12-BINDING PROTEIN"/>
    <property type="match status" value="1"/>
</dbReference>
<dbReference type="AlphaFoldDB" id="A0A3N4NVI8"/>
<accession>A0A3N4NVI8</accession>
<dbReference type="OrthoDB" id="9775594at2"/>
<feature type="signal peptide" evidence="1">
    <location>
        <begin position="1"/>
        <end position="22"/>
    </location>
</feature>
<sequence length="342" mass="37675">MKKVWQASLWLALSIAGMAASAATLTDDSGQRVALPHPARRIADAWYAHHSLLMTLGAGDLIVATVNHPQSQPWMFTVQPSLNQALQARGKTFSSEALVARQVDAVFVPAQDPDAMSYRQAGLPTLSMQFDDVESMKRSLLTTAAVVGTAEARRRALAYNHYLDAQIATIGAKTALLTDSERPRVLHIQSLHPLKIDGSQTLIDSWIRLAGGRNAAAQVTGNMKEVSPEQVIAWDPDVIIIGAGAGRLEDSSYAALFSVTKAVKQHRVWQNPSGVFPWDRYGTEFALQIQWAAQQLHPQLFAQSDIIAATRDFYQRFYHYPLRVDEAKRILAALPPLSDRDD</sequence>